<sequence length="49" mass="5919">MQIPVVAETKERGKRSILVSMMNLKKMVFEELEISWETSRKKNVFYERK</sequence>
<name>M6CN48_9LEPT</name>
<reference evidence="1 2" key="1">
    <citation type="submission" date="2013-01" db="EMBL/GenBank/DDBJ databases">
        <authorList>
            <person name="Harkins D.M."/>
            <person name="Durkin A.S."/>
            <person name="Brinkac L.M."/>
            <person name="Haft D.H."/>
            <person name="Selengut J.D."/>
            <person name="Sanka R."/>
            <person name="DePew J."/>
            <person name="Purushe J."/>
            <person name="Galloway R.L."/>
            <person name="Vinetz J.M."/>
            <person name="Sutton G.G."/>
            <person name="Nierman W.C."/>
            <person name="Fouts D.E."/>
        </authorList>
    </citation>
    <scope>NUCLEOTIDE SEQUENCE [LARGE SCALE GENOMIC DNA]</scope>
    <source>
        <strain evidence="1 2">79601</strain>
    </source>
</reference>
<evidence type="ECO:0000313" key="1">
    <source>
        <dbReference type="EMBL" id="EMJ93164.1"/>
    </source>
</evidence>
<accession>M6CN48</accession>
<comment type="caution">
    <text evidence="1">The sequence shown here is derived from an EMBL/GenBank/DDBJ whole genome shotgun (WGS) entry which is preliminary data.</text>
</comment>
<gene>
    <name evidence="1" type="ORF">LEP1GSC194_1888</name>
</gene>
<dbReference type="PATRIC" id="fig|1218565.3.peg.3310"/>
<proteinExistence type="predicted"/>
<protein>
    <submittedName>
        <fullName evidence="1">Uncharacterized protein</fullName>
    </submittedName>
</protein>
<evidence type="ECO:0000313" key="2">
    <source>
        <dbReference type="Proteomes" id="UP000011988"/>
    </source>
</evidence>
<organism evidence="1 2">
    <name type="scientific">Leptospira alstonii serovar Sichuan str. 79601</name>
    <dbReference type="NCBI Taxonomy" id="1218565"/>
    <lineage>
        <taxon>Bacteria</taxon>
        <taxon>Pseudomonadati</taxon>
        <taxon>Spirochaetota</taxon>
        <taxon>Spirochaetia</taxon>
        <taxon>Leptospirales</taxon>
        <taxon>Leptospiraceae</taxon>
        <taxon>Leptospira</taxon>
    </lineage>
</organism>
<dbReference type="EMBL" id="ANIK01000071">
    <property type="protein sequence ID" value="EMJ93164.1"/>
    <property type="molecule type" value="Genomic_DNA"/>
</dbReference>
<dbReference type="AlphaFoldDB" id="M6CN48"/>
<dbReference type="Proteomes" id="UP000011988">
    <property type="component" value="Unassembled WGS sequence"/>
</dbReference>